<evidence type="ECO:0000313" key="4">
    <source>
        <dbReference type="Proteomes" id="UP000195139"/>
    </source>
</evidence>
<evidence type="ECO:0008006" key="5">
    <source>
        <dbReference type="Google" id="ProtNLM"/>
    </source>
</evidence>
<comment type="similarity">
    <text evidence="1">Belongs to the glycosyl hydrolase 25 family.</text>
</comment>
<dbReference type="Gene3D" id="3.20.20.80">
    <property type="entry name" value="Glycosidases"/>
    <property type="match status" value="1"/>
</dbReference>
<dbReference type="SUPFAM" id="SSF51445">
    <property type="entry name" value="(Trans)glycosidases"/>
    <property type="match status" value="1"/>
</dbReference>
<name>A0A242CDX0_9ENTE</name>
<dbReference type="InterPro" id="IPR017853">
    <property type="entry name" value="GH"/>
</dbReference>
<dbReference type="Pfam" id="PF01183">
    <property type="entry name" value="Glyco_hydro_25"/>
    <property type="match status" value="1"/>
</dbReference>
<evidence type="ECO:0000256" key="1">
    <source>
        <dbReference type="ARBA" id="ARBA00010646"/>
    </source>
</evidence>
<dbReference type="GO" id="GO:0003796">
    <property type="term" value="F:lysozyme activity"/>
    <property type="evidence" value="ECO:0007669"/>
    <property type="project" value="InterPro"/>
</dbReference>
<dbReference type="GO" id="GO:0016998">
    <property type="term" value="P:cell wall macromolecule catabolic process"/>
    <property type="evidence" value="ECO:0007669"/>
    <property type="project" value="InterPro"/>
</dbReference>
<comment type="caution">
    <text evidence="3">The sequence shown here is derived from an EMBL/GenBank/DDBJ whole genome shotgun (WGS) entry which is preliminary data.</text>
</comment>
<dbReference type="AlphaFoldDB" id="A0A242CDX0"/>
<dbReference type="CDD" id="cd06522">
    <property type="entry name" value="GH25_AtlA-like"/>
    <property type="match status" value="1"/>
</dbReference>
<reference evidence="2 4" key="2">
    <citation type="submission" date="2018-07" db="EMBL/GenBank/DDBJ databases">
        <title>The Genome Sequence of Enterococcus sp. DIV0659b.</title>
        <authorList>
            <consortium name="The Broad Institute Genomics Platform"/>
            <consortium name="The Broad Institute Genomic Center for Infectious Diseases"/>
            <person name="Earl A."/>
            <person name="Manson A."/>
            <person name="Schwartman J."/>
            <person name="Gilmore M."/>
            <person name="Abouelleil A."/>
            <person name="Cao P."/>
            <person name="Chapman S."/>
            <person name="Cusick C."/>
            <person name="Shea T."/>
            <person name="Young S."/>
            <person name="Neafsey D."/>
            <person name="Nusbaum C."/>
            <person name="Birren B."/>
        </authorList>
    </citation>
    <scope>NUCLEOTIDE SEQUENCE [LARGE SCALE GENOMIC DNA]</scope>
    <source>
        <strain evidence="2 4">4G2_DIV0659</strain>
    </source>
</reference>
<dbReference type="Gene3D" id="2.10.10.20">
    <property type="entry name" value="Carbohydrate-binding module superfamily 5/12"/>
    <property type="match status" value="1"/>
</dbReference>
<dbReference type="InterPro" id="IPR002053">
    <property type="entry name" value="Glyco_hydro_25"/>
</dbReference>
<keyword evidence="4" id="KW-1185">Reference proteome</keyword>
<accession>A0A242CDX0</accession>
<organism evidence="3">
    <name type="scientific">Candidatus Enterococcus mansonii</name>
    <dbReference type="NCBI Taxonomy" id="1834181"/>
    <lineage>
        <taxon>Bacteria</taxon>
        <taxon>Bacillati</taxon>
        <taxon>Bacillota</taxon>
        <taxon>Bacilli</taxon>
        <taxon>Lactobacillales</taxon>
        <taxon>Enterococcaceae</taxon>
        <taxon>Enterococcus</taxon>
    </lineage>
</organism>
<dbReference type="PROSITE" id="PS51904">
    <property type="entry name" value="GLYCOSYL_HYDROL_F25_2"/>
    <property type="match status" value="1"/>
</dbReference>
<dbReference type="GO" id="GO:0016052">
    <property type="term" value="P:carbohydrate catabolic process"/>
    <property type="evidence" value="ECO:0007669"/>
    <property type="project" value="TreeGrafter"/>
</dbReference>
<dbReference type="PANTHER" id="PTHR34135:SF2">
    <property type="entry name" value="LYSOZYME"/>
    <property type="match status" value="1"/>
</dbReference>
<reference evidence="3" key="1">
    <citation type="submission" date="2017-05" db="EMBL/GenBank/DDBJ databases">
        <title>The Genome Sequence of Enterococcus sp. 4G2_DIV0659.</title>
        <authorList>
            <consortium name="The Broad Institute Genomics Platform"/>
            <consortium name="The Broad Institute Genomic Center for Infectious Diseases"/>
            <person name="Earl A."/>
            <person name="Manson A."/>
            <person name="Schwartman J."/>
            <person name="Gilmore M."/>
            <person name="Abouelleil A."/>
            <person name="Cao P."/>
            <person name="Chapman S."/>
            <person name="Cusick C."/>
            <person name="Shea T."/>
            <person name="Young S."/>
            <person name="Neafsey D."/>
            <person name="Nusbaum C."/>
            <person name="Birren B."/>
        </authorList>
    </citation>
    <scope>NUCLEOTIDE SEQUENCE [LARGE SCALE GENOMIC DNA]</scope>
    <source>
        <strain evidence="3">4G2_DIV0659</strain>
    </source>
</reference>
<protein>
    <recommendedName>
        <fullName evidence="5">Lysozyme</fullName>
    </recommendedName>
</protein>
<dbReference type="GO" id="GO:0009253">
    <property type="term" value="P:peptidoglycan catabolic process"/>
    <property type="evidence" value="ECO:0007669"/>
    <property type="project" value="InterPro"/>
</dbReference>
<dbReference type="EMBL" id="NGLE01000002">
    <property type="protein sequence ID" value="OTO08435.1"/>
    <property type="molecule type" value="Genomic_DNA"/>
</dbReference>
<evidence type="ECO:0000313" key="3">
    <source>
        <dbReference type="EMBL" id="OTO08435.1"/>
    </source>
</evidence>
<dbReference type="PANTHER" id="PTHR34135">
    <property type="entry name" value="LYSOZYME"/>
    <property type="match status" value="1"/>
</dbReference>
<gene>
    <name evidence="3" type="ORF">A5880_001435</name>
    <name evidence="2" type="ORF">A5880_001516</name>
</gene>
<dbReference type="STRING" id="1834181.A5880_001435"/>
<sequence length="373" mass="42252">MSWGNGLFKTFIILIWLKKGIGLYYFELKHSEKRINIKIYLKVFKKKFKERVVSILKKTLLNVLFMCIGSATLFSAGVQASAQNIAINEANNHVMGNNLPSKKSPQTRLPFTQELHPRADFIDISSWNGEISVESYKKMNAQGVKGVVVKLTEYTTYKNPFAKIQIENAKKAGLTVSTYHYSWFVDEQKAVEEANYYADFAQELGLNPDTVMVNDAEEGEMIPADVTITSTAFKNQLNKRGFSNVIHYSMASWFTNNWLEFPVLGKENSWVAEWPKNPSSDNLLHSDTAAWQWSSQVEFTGVTGVFDANVDYLGRFVDILEFKLGTDVKPIQYYQGEEVTYQGKTYTVIQTHKNYGDPCGVPGVAESLFAVKK</sequence>
<dbReference type="EMBL" id="NGLE02000001">
    <property type="protein sequence ID" value="MEI5993958.1"/>
    <property type="molecule type" value="Genomic_DNA"/>
</dbReference>
<proteinExistence type="inferred from homology"/>
<evidence type="ECO:0000313" key="2">
    <source>
        <dbReference type="EMBL" id="MEI5993958.1"/>
    </source>
</evidence>
<dbReference type="Proteomes" id="UP000195139">
    <property type="component" value="Unassembled WGS sequence"/>
</dbReference>